<name>A0A318LH77_9FIRM</name>
<dbReference type="RefSeq" id="WP_022938684.1">
    <property type="nucleotide sequence ID" value="NZ_BAABZA010000002.1"/>
</dbReference>
<dbReference type="SUPFAM" id="SSF52540">
    <property type="entry name" value="P-loop containing nucleoside triphosphate hydrolases"/>
    <property type="match status" value="1"/>
</dbReference>
<dbReference type="OrthoDB" id="9809324at2"/>
<sequence length="372" mass="43646">MKLLRVRASNYKNCCDDFTIDLVAKSKKTSEDKEYELQEIAEDLYVFNTAAFIGKNASGKTSAIELMECGYSILGEFRLEDKHYNYDNVKLEIIFYHEDTIYKYNTVLKSDAILGNKANFTEQHIYRKKYYKSKNKEIYSIEGFEEIFDLGELPEDTSIVFFILKKKATRAIYFNCDGEGADTYRLMFRTMKNYKISKNVLTKVIKIFDDKIQSLEMVDDNHYKLVYQNHVKELSDSELIYTLSSGTTKGVLLYIMVVAALENGFDLLIDEVENHFHKTLVENMISLFKDKTVNKKSATLLFTTHYCEVLDLFNRQDNIWIAKSDDKIRLDNMYEIYNIRPELLKSRQFYNNAFDTSVNYEDLMALKKELMI</sequence>
<dbReference type="Gene3D" id="3.40.50.300">
    <property type="entry name" value="P-loop containing nucleotide triphosphate hydrolases"/>
    <property type="match status" value="1"/>
</dbReference>
<dbReference type="AlphaFoldDB" id="A0A318LH77"/>
<comment type="caution">
    <text evidence="2">The sequence shown here is derived from an EMBL/GenBank/DDBJ whole genome shotgun (WGS) entry which is preliminary data.</text>
</comment>
<dbReference type="GO" id="GO:0016887">
    <property type="term" value="F:ATP hydrolysis activity"/>
    <property type="evidence" value="ECO:0007669"/>
    <property type="project" value="InterPro"/>
</dbReference>
<evidence type="ECO:0000313" key="2">
    <source>
        <dbReference type="EMBL" id="PXX81047.1"/>
    </source>
</evidence>
<dbReference type="EMBL" id="QJKH01000002">
    <property type="protein sequence ID" value="PXX81047.1"/>
    <property type="molecule type" value="Genomic_DNA"/>
</dbReference>
<dbReference type="InterPro" id="IPR027417">
    <property type="entry name" value="P-loop_NTPase"/>
</dbReference>
<dbReference type="GO" id="GO:0005524">
    <property type="term" value="F:ATP binding"/>
    <property type="evidence" value="ECO:0007669"/>
    <property type="project" value="UniProtKB-KW"/>
</dbReference>
<dbReference type="EMBL" id="JALDAW010000022">
    <property type="protein sequence ID" value="MDY5168966.1"/>
    <property type="molecule type" value="Genomic_DNA"/>
</dbReference>
<keyword evidence="1" id="KW-0547">Nucleotide-binding</keyword>
<gene>
    <name evidence="2" type="ORF">DES51_102166</name>
    <name evidence="1" type="ORF">MQE39_12680</name>
</gene>
<keyword evidence="3" id="KW-1185">Reference proteome</keyword>
<proteinExistence type="predicted"/>
<protein>
    <submittedName>
        <fullName evidence="1">ATP-binding protein</fullName>
    </submittedName>
    <submittedName>
        <fullName evidence="2">Putative AbiEii toxin of type IV toxin-antitoxin system</fullName>
    </submittedName>
</protein>
<evidence type="ECO:0000313" key="3">
    <source>
        <dbReference type="Proteomes" id="UP000247612"/>
    </source>
</evidence>
<reference evidence="2 3" key="1">
    <citation type="submission" date="2018-05" db="EMBL/GenBank/DDBJ databases">
        <title>Genomic Encyclopedia of Type Strains, Phase IV (KMG-IV): sequencing the most valuable type-strain genomes for metagenomic binning, comparative biology and taxonomic classification.</title>
        <authorList>
            <person name="Goeker M."/>
        </authorList>
    </citation>
    <scope>NUCLEOTIDE SEQUENCE [LARGE SCALE GENOMIC DNA]</scope>
    <source>
        <strain evidence="2 3">JC118</strain>
    </source>
</reference>
<keyword evidence="1" id="KW-0067">ATP-binding</keyword>
<reference evidence="1" key="2">
    <citation type="submission" date="2022-03" db="EMBL/GenBank/DDBJ databases">
        <title>First case of bacteraemia caused by Dielma fastidiosa in a patient hospitalised with diverticulitis.</title>
        <authorList>
            <person name="Forman-Ankjaer B."/>
            <person name="Hvid-Jensen F."/>
            <person name="Kobel C.M."/>
            <person name="Greve T."/>
        </authorList>
    </citation>
    <scope>NUCLEOTIDE SEQUENCE</scope>
    <source>
        <strain evidence="1">AUH_DF_2021</strain>
    </source>
</reference>
<evidence type="ECO:0000313" key="1">
    <source>
        <dbReference type="EMBL" id="MDY5168966.1"/>
    </source>
</evidence>
<dbReference type="Proteomes" id="UP000247612">
    <property type="component" value="Unassembled WGS sequence"/>
</dbReference>
<organism evidence="2 3">
    <name type="scientific">Dielma fastidiosa</name>
    <dbReference type="NCBI Taxonomy" id="1034346"/>
    <lineage>
        <taxon>Bacteria</taxon>
        <taxon>Bacillati</taxon>
        <taxon>Bacillota</taxon>
        <taxon>Erysipelotrichia</taxon>
        <taxon>Erysipelotrichales</taxon>
        <taxon>Erysipelotrichaceae</taxon>
        <taxon>Dielma</taxon>
    </lineage>
</organism>
<accession>A0A318LH77</accession>
<dbReference type="Proteomes" id="UP001276902">
    <property type="component" value="Unassembled WGS sequence"/>
</dbReference>
<dbReference type="STRING" id="1034346.GCA_000313565_02398"/>